<feature type="non-terminal residue" evidence="2">
    <location>
        <position position="1"/>
    </location>
</feature>
<gene>
    <name evidence="2" type="ORF">OBE_12771</name>
</gene>
<reference evidence="2" key="1">
    <citation type="journal article" date="2013" name="Environ. Microbiol.">
        <title>Microbiota from the distal guts of lean and obese adolescents exhibit partial functional redundancy besides clear differences in community structure.</title>
        <authorList>
            <person name="Ferrer M."/>
            <person name="Ruiz A."/>
            <person name="Lanza F."/>
            <person name="Haange S.B."/>
            <person name="Oberbach A."/>
            <person name="Till H."/>
            <person name="Bargiela R."/>
            <person name="Campoy C."/>
            <person name="Segura M.T."/>
            <person name="Richter M."/>
            <person name="von Bergen M."/>
            <person name="Seifert J."/>
            <person name="Suarez A."/>
        </authorList>
    </citation>
    <scope>NUCLEOTIDE SEQUENCE</scope>
</reference>
<proteinExistence type="predicted"/>
<dbReference type="Gene3D" id="2.60.40.10">
    <property type="entry name" value="Immunoglobulins"/>
    <property type="match status" value="2"/>
</dbReference>
<evidence type="ECO:0000313" key="2">
    <source>
        <dbReference type="EMBL" id="EKC53087.1"/>
    </source>
</evidence>
<feature type="non-terminal residue" evidence="2">
    <location>
        <position position="169"/>
    </location>
</feature>
<feature type="domain" description="SpaA-like prealbumin fold" evidence="1">
    <location>
        <begin position="2"/>
        <end position="69"/>
    </location>
</feature>
<evidence type="ECO:0000259" key="1">
    <source>
        <dbReference type="Pfam" id="PF17802"/>
    </source>
</evidence>
<dbReference type="AlphaFoldDB" id="K1RX78"/>
<dbReference type="Pfam" id="PF17802">
    <property type="entry name" value="SpaA"/>
    <property type="match status" value="2"/>
</dbReference>
<dbReference type="SUPFAM" id="SSF49478">
    <property type="entry name" value="Cna protein B-type domain"/>
    <property type="match status" value="1"/>
</dbReference>
<name>K1RX78_9ZZZZ</name>
<dbReference type="InterPro" id="IPR041033">
    <property type="entry name" value="SpaA_PFL_dom_1"/>
</dbReference>
<dbReference type="EMBL" id="AJWZ01008809">
    <property type="protein sequence ID" value="EKC53087.1"/>
    <property type="molecule type" value="Genomic_DNA"/>
</dbReference>
<accession>K1RX78</accession>
<organism evidence="2">
    <name type="scientific">human gut metagenome</name>
    <dbReference type="NCBI Taxonomy" id="408170"/>
    <lineage>
        <taxon>unclassified sequences</taxon>
        <taxon>metagenomes</taxon>
        <taxon>organismal metagenomes</taxon>
    </lineage>
</organism>
<dbReference type="InterPro" id="IPR013783">
    <property type="entry name" value="Ig-like_fold"/>
</dbReference>
<feature type="domain" description="SpaA-like prealbumin fold" evidence="1">
    <location>
        <begin position="86"/>
        <end position="157"/>
    </location>
</feature>
<sequence>QGNASLAGAVYGLYRDGELINTYTTDEKGYFKTREYVCGNYTIQEISPSEGYRLDPTVYSVGAEAENYIIENNSIELTVFEDIIKGKISIIKHSDDGTTQIETPEAGAEFEVYLKSSGSYESAKDSERDYLVCDENGFAATKTLPYGTYTVHQTKGWENTEWIEDFDVI</sequence>
<comment type="caution">
    <text evidence="2">The sequence shown here is derived from an EMBL/GenBank/DDBJ whole genome shotgun (WGS) entry which is preliminary data.</text>
</comment>
<protein>
    <submittedName>
        <fullName evidence="2">Collagen adhesion protein</fullName>
    </submittedName>
</protein>